<dbReference type="SUPFAM" id="SSF51658">
    <property type="entry name" value="Xylose isomerase-like"/>
    <property type="match status" value="1"/>
</dbReference>
<dbReference type="PANTHER" id="PTHR12110:SF53">
    <property type="entry name" value="BLR5974 PROTEIN"/>
    <property type="match status" value="1"/>
</dbReference>
<dbReference type="InterPro" id="IPR013022">
    <property type="entry name" value="Xyl_isomerase-like_TIM-brl"/>
</dbReference>
<evidence type="ECO:0000313" key="2">
    <source>
        <dbReference type="EMBL" id="CAH0996416.1"/>
    </source>
</evidence>
<evidence type="ECO:0000313" key="3">
    <source>
        <dbReference type="Proteomes" id="UP000837932"/>
    </source>
</evidence>
<comment type="caution">
    <text evidence="2">The sequence shown here is derived from an EMBL/GenBank/DDBJ whole genome shotgun (WGS) entry which is preliminary data.</text>
</comment>
<dbReference type="EMBL" id="CAKLPY010000002">
    <property type="protein sequence ID" value="CAH0996416.1"/>
    <property type="molecule type" value="Genomic_DNA"/>
</dbReference>
<dbReference type="Pfam" id="PF01261">
    <property type="entry name" value="AP_endonuc_2"/>
    <property type="match status" value="1"/>
</dbReference>
<sequence length="309" mass="34904">MKRRDFIGTALTGTILAKNDFLFAKPATGMTISVFSKTLHWIEDYTILAKTVAEMGFDGIDLTVRPDGHVLPEKVETDLPKAVDAAKKANIEIAMMTTSILQADTSSERIVKTANTLGIKHYRLGWYHFEMQKDIMQQVDAFAKQMKELEILNNKYKVSGEYQNHGGQYLGAAVWDLQPIFKNIHSPFMGCQYDVNHATAESGANWETGFRIIAPYIKSLAIKDFKWTVKDGKLQKEGCPLGEGIVDWKKFLQLLKQYNINVPITMHFEYDLGGAENGLRNPKIDKKEIILAMKKDLALLKTWLKEAGL</sequence>
<dbReference type="InterPro" id="IPR050312">
    <property type="entry name" value="IolE/XylAMocC-like"/>
</dbReference>
<dbReference type="InterPro" id="IPR036237">
    <property type="entry name" value="Xyl_isomerase-like_sf"/>
</dbReference>
<gene>
    <name evidence="2" type="ORF">EMA8858_02548</name>
</gene>
<accession>A0ABM9ARA4</accession>
<protein>
    <recommendedName>
        <fullName evidence="1">Xylose isomerase-like TIM barrel domain-containing protein</fullName>
    </recommendedName>
</protein>
<dbReference type="RefSeq" id="WP_238806977.1">
    <property type="nucleotide sequence ID" value="NZ_CAKLPY010000002.1"/>
</dbReference>
<proteinExistence type="predicted"/>
<dbReference type="Proteomes" id="UP000837932">
    <property type="component" value="Unassembled WGS sequence"/>
</dbReference>
<keyword evidence="3" id="KW-1185">Reference proteome</keyword>
<organism evidence="2 3">
    <name type="scientific">Emticicia aquatica</name>
    <dbReference type="NCBI Taxonomy" id="1681835"/>
    <lineage>
        <taxon>Bacteria</taxon>
        <taxon>Pseudomonadati</taxon>
        <taxon>Bacteroidota</taxon>
        <taxon>Cytophagia</taxon>
        <taxon>Cytophagales</taxon>
        <taxon>Leadbetterellaceae</taxon>
        <taxon>Emticicia</taxon>
    </lineage>
</organism>
<reference evidence="2" key="1">
    <citation type="submission" date="2021-12" db="EMBL/GenBank/DDBJ databases">
        <authorList>
            <person name="Rodrigo-Torres L."/>
            <person name="Arahal R. D."/>
            <person name="Lucena T."/>
        </authorList>
    </citation>
    <scope>NUCLEOTIDE SEQUENCE</scope>
    <source>
        <strain evidence="2">CECT 8858</strain>
    </source>
</reference>
<dbReference type="PANTHER" id="PTHR12110">
    <property type="entry name" value="HYDROXYPYRUVATE ISOMERASE"/>
    <property type="match status" value="1"/>
</dbReference>
<dbReference type="Gene3D" id="3.20.20.150">
    <property type="entry name" value="Divalent-metal-dependent TIM barrel enzymes"/>
    <property type="match status" value="1"/>
</dbReference>
<feature type="domain" description="Xylose isomerase-like TIM barrel" evidence="1">
    <location>
        <begin position="51"/>
        <end position="269"/>
    </location>
</feature>
<name>A0ABM9ARA4_9BACT</name>
<evidence type="ECO:0000259" key="1">
    <source>
        <dbReference type="Pfam" id="PF01261"/>
    </source>
</evidence>